<keyword evidence="3" id="KW-1185">Reference proteome</keyword>
<name>A0A8H4XF81_9HYPO</name>
<protein>
    <submittedName>
        <fullName evidence="2">Uncharacterized protein</fullName>
    </submittedName>
</protein>
<reference evidence="2" key="1">
    <citation type="journal article" date="2020" name="BMC Genomics">
        <title>Correction to: Identification and distribution of gene clusters required for synthesis of sphingolipid metabolism inhibitors in diverse species of the filamentous fungus Fusarium.</title>
        <authorList>
            <person name="Kim H.S."/>
            <person name="Lohmar J.M."/>
            <person name="Busman M."/>
            <person name="Brown D.W."/>
            <person name="Naumann T.A."/>
            <person name="Divon H.H."/>
            <person name="Lysoe E."/>
            <person name="Uhlig S."/>
            <person name="Proctor R.H."/>
        </authorList>
    </citation>
    <scope>NUCLEOTIDE SEQUENCE</scope>
    <source>
        <strain evidence="2">NRRL 22465</strain>
    </source>
</reference>
<organism evidence="2 3">
    <name type="scientific">Fusarium zealandicum</name>
    <dbReference type="NCBI Taxonomy" id="1053134"/>
    <lineage>
        <taxon>Eukaryota</taxon>
        <taxon>Fungi</taxon>
        <taxon>Dikarya</taxon>
        <taxon>Ascomycota</taxon>
        <taxon>Pezizomycotina</taxon>
        <taxon>Sordariomycetes</taxon>
        <taxon>Hypocreomycetidae</taxon>
        <taxon>Hypocreales</taxon>
        <taxon>Nectriaceae</taxon>
        <taxon>Fusarium</taxon>
        <taxon>Fusarium staphyleae species complex</taxon>
    </lineage>
</organism>
<gene>
    <name evidence="2" type="ORF">FZEAL_9462</name>
</gene>
<evidence type="ECO:0000313" key="2">
    <source>
        <dbReference type="EMBL" id="KAF4972962.1"/>
    </source>
</evidence>
<feature type="region of interest" description="Disordered" evidence="1">
    <location>
        <begin position="268"/>
        <end position="293"/>
    </location>
</feature>
<dbReference type="Proteomes" id="UP000635477">
    <property type="component" value="Unassembled WGS sequence"/>
</dbReference>
<comment type="caution">
    <text evidence="2">The sequence shown here is derived from an EMBL/GenBank/DDBJ whole genome shotgun (WGS) entry which is preliminary data.</text>
</comment>
<evidence type="ECO:0000256" key="1">
    <source>
        <dbReference type="SAM" id="MobiDB-lite"/>
    </source>
</evidence>
<reference evidence="2" key="2">
    <citation type="submission" date="2020-05" db="EMBL/GenBank/DDBJ databases">
        <authorList>
            <person name="Kim H.-S."/>
            <person name="Proctor R.H."/>
            <person name="Brown D.W."/>
        </authorList>
    </citation>
    <scope>NUCLEOTIDE SEQUENCE</scope>
    <source>
        <strain evidence="2">NRRL 22465</strain>
    </source>
</reference>
<evidence type="ECO:0000313" key="3">
    <source>
        <dbReference type="Proteomes" id="UP000635477"/>
    </source>
</evidence>
<dbReference type="EMBL" id="JABEYC010000882">
    <property type="protein sequence ID" value="KAF4972962.1"/>
    <property type="molecule type" value="Genomic_DNA"/>
</dbReference>
<sequence>MALNHFYLFPNLPTEIQALIWDTAVRPVPGRRHVQRFTITDHYFNPANRPYPVSGPILRFGRQGAPVTGWSLVVPRDDLDGSPNDSVYALDSGLWSASRDSRAALERRFRKNEWWSDLECLNHPKRLATSGVYFGQNAQTQTASYIDTDGEVRHITIAPGQDLIHLDARYMSSVDWFHHYAGDSVPLLDYRALPNQVPKPSFLGLDIAVDYDPTMLDTVGGKHVHICRKDLGMYSMSLVDMVDVLHESAGRTIWFIDYRLRSSALPLAEPSSNSQDSAGPRPSPKLKSPRVKFHSGSSVLIEVTRQDMDTGSWTIDVENCQSDSGNRLVFEFFDALFREANGRLDIENSDRLRALACQGAPGYVLPKRTLYGNRDASCVICNPKEEVRPIRPLILEDANEISLTDFNLFD</sequence>
<accession>A0A8H4XF81</accession>
<dbReference type="OrthoDB" id="3596450at2759"/>
<proteinExistence type="predicted"/>
<dbReference type="AlphaFoldDB" id="A0A8H4XF81"/>